<sequence length="544" mass="60427">MMHCEEIVQQASQEDSVAGLSRFLLAKFPCRVLKIRDPQSAEQAQSELDECFNSLGYDQVVSAMAHVLTISKLLFPHNEARDDDAEHRCFSHVSGLHTMPFAASVKQQFINTFNKYVDKARADQKVLGGQSSRLNKEKTRALQFIAPLDVFEKVIAWLLQKDGHRLTEGQDTELSGEEIIRSLAHVRSSVHMECDVNIEQVATVFKPSQIHPSATTEAVETAVELGKWFHASFQNTVGARALVSEFKTERSNMILLPRPCVKEAAGLISHETRAHVNIAAALECLSLKTWTLKAFALNAEHTAAQVRARLLDLLILAMMGFVVVGCGRYALVGYAEDDEDFVICCNRMHVMMPYRASTVFCGGKLQMWMDVEMCSWWILSCLQKEGCPAPETAVPLTQEAVDDQAPPAKRLRREKDLCRDDFSSNVPLAKNILLYLLKSAASRVTVRVILDVTKLRQCAQAEELEAMARNVFRLGAEAGLASLGPQGGTWTGVKPPPEHEAAVVTLLRELFENNMQGVESAMRKRAVAEIFDMGKCEAALALLR</sequence>
<dbReference type="EMBL" id="CAMXCT030006579">
    <property type="protein sequence ID" value="CAL4803671.1"/>
    <property type="molecule type" value="Genomic_DNA"/>
</dbReference>
<organism evidence="1">
    <name type="scientific">Cladocopium goreaui</name>
    <dbReference type="NCBI Taxonomy" id="2562237"/>
    <lineage>
        <taxon>Eukaryota</taxon>
        <taxon>Sar</taxon>
        <taxon>Alveolata</taxon>
        <taxon>Dinophyceae</taxon>
        <taxon>Suessiales</taxon>
        <taxon>Symbiodiniaceae</taxon>
        <taxon>Cladocopium</taxon>
    </lineage>
</organism>
<accession>A0A9P1DU29</accession>
<evidence type="ECO:0000313" key="3">
    <source>
        <dbReference type="Proteomes" id="UP001152797"/>
    </source>
</evidence>
<dbReference type="Proteomes" id="UP001152797">
    <property type="component" value="Unassembled WGS sequence"/>
</dbReference>
<reference evidence="1" key="1">
    <citation type="submission" date="2022-10" db="EMBL/GenBank/DDBJ databases">
        <authorList>
            <person name="Chen Y."/>
            <person name="Dougan E. K."/>
            <person name="Chan C."/>
            <person name="Rhodes N."/>
            <person name="Thang M."/>
        </authorList>
    </citation>
    <scope>NUCLEOTIDE SEQUENCE</scope>
</reference>
<reference evidence="2" key="2">
    <citation type="submission" date="2024-04" db="EMBL/GenBank/DDBJ databases">
        <authorList>
            <person name="Chen Y."/>
            <person name="Shah S."/>
            <person name="Dougan E. K."/>
            <person name="Thang M."/>
            <person name="Chan C."/>
        </authorList>
    </citation>
    <scope>NUCLEOTIDE SEQUENCE [LARGE SCALE GENOMIC DNA]</scope>
</reference>
<dbReference type="AlphaFoldDB" id="A0A9P1DU29"/>
<protein>
    <submittedName>
        <fullName evidence="1">Uncharacterized protein</fullName>
    </submittedName>
</protein>
<dbReference type="EMBL" id="CAMXCT010006579">
    <property type="protein sequence ID" value="CAI4016359.1"/>
    <property type="molecule type" value="Genomic_DNA"/>
</dbReference>
<gene>
    <name evidence="1" type="ORF">C1SCF055_LOCUS41110</name>
</gene>
<dbReference type="EMBL" id="CAMXCT020006579">
    <property type="protein sequence ID" value="CAL1169734.1"/>
    <property type="molecule type" value="Genomic_DNA"/>
</dbReference>
<comment type="caution">
    <text evidence="1">The sequence shown here is derived from an EMBL/GenBank/DDBJ whole genome shotgun (WGS) entry which is preliminary data.</text>
</comment>
<name>A0A9P1DU29_9DINO</name>
<evidence type="ECO:0000313" key="2">
    <source>
        <dbReference type="EMBL" id="CAL1169734.1"/>
    </source>
</evidence>
<evidence type="ECO:0000313" key="1">
    <source>
        <dbReference type="EMBL" id="CAI4016359.1"/>
    </source>
</evidence>
<proteinExistence type="predicted"/>
<keyword evidence="3" id="KW-1185">Reference proteome</keyword>